<name>A0A9X3UF22_9HYPH</name>
<dbReference type="EMBL" id="JAPJZI010000001">
    <property type="protein sequence ID" value="MDA5397155.1"/>
    <property type="molecule type" value="Genomic_DNA"/>
</dbReference>
<evidence type="ECO:0000313" key="8">
    <source>
        <dbReference type="Proteomes" id="UP001151234"/>
    </source>
</evidence>
<organism evidence="7 8">
    <name type="scientific">Hoeflea prorocentri</name>
    <dbReference type="NCBI Taxonomy" id="1922333"/>
    <lineage>
        <taxon>Bacteria</taxon>
        <taxon>Pseudomonadati</taxon>
        <taxon>Pseudomonadota</taxon>
        <taxon>Alphaproteobacteria</taxon>
        <taxon>Hyphomicrobiales</taxon>
        <taxon>Rhizobiaceae</taxon>
        <taxon>Hoeflea</taxon>
    </lineage>
</organism>
<evidence type="ECO:0000256" key="3">
    <source>
        <dbReference type="ARBA" id="ARBA00022692"/>
    </source>
</evidence>
<proteinExistence type="predicted"/>
<dbReference type="Pfam" id="PF02653">
    <property type="entry name" value="BPD_transp_2"/>
    <property type="match status" value="1"/>
</dbReference>
<keyword evidence="5 6" id="KW-0472">Membrane</keyword>
<keyword evidence="3 6" id="KW-0812">Transmembrane</keyword>
<feature type="transmembrane region" description="Helical" evidence="6">
    <location>
        <begin position="299"/>
        <end position="316"/>
    </location>
</feature>
<feature type="transmembrane region" description="Helical" evidence="6">
    <location>
        <begin position="126"/>
        <end position="148"/>
    </location>
</feature>
<dbReference type="GO" id="GO:0005886">
    <property type="term" value="C:plasma membrane"/>
    <property type="evidence" value="ECO:0007669"/>
    <property type="project" value="UniProtKB-SubCell"/>
</dbReference>
<protein>
    <submittedName>
        <fullName evidence="7">Branched-chain amino acid ABC transporter permease</fullName>
    </submittedName>
</protein>
<evidence type="ECO:0000256" key="5">
    <source>
        <dbReference type="ARBA" id="ARBA00023136"/>
    </source>
</evidence>
<keyword evidence="8" id="KW-1185">Reference proteome</keyword>
<feature type="transmembrane region" description="Helical" evidence="6">
    <location>
        <begin position="71"/>
        <end position="89"/>
    </location>
</feature>
<sequence length="343" mass="36169">MDHSTNKSRTTRGRYLALLTVLALAAVLATPLFVGVYSASLIRDALLFALLALALDFLWGKTGVLSFGHAAFFGAGAYGAAIISTRFGLDPALGSWAGLLAGILISATIALIVGYFLIFGGVRDSYFTIVTLALAVIADHVVTGWSSVTGGDAGILGIPPLHFPSSDGWAALSPLALYWFIAGIVSVVGFSVWWACRGRYGAVLKSIEDNEQRSQALGHNTSLHLLIVFVLSASIAALGGGLYASTVGFVAKDTIGLLLSTQAIIWVAIGGRGTLIGPVLATILVIWLEQEITSIDTKFWPLAMGGLFILAVFAFPDGILKTLERLFNRLRSSAEPKEAKGND</sequence>
<dbReference type="AlphaFoldDB" id="A0A9X3UF22"/>
<dbReference type="PANTHER" id="PTHR30482">
    <property type="entry name" value="HIGH-AFFINITY BRANCHED-CHAIN AMINO ACID TRANSPORT SYSTEM PERMEASE"/>
    <property type="match status" value="1"/>
</dbReference>
<feature type="transmembrane region" description="Helical" evidence="6">
    <location>
        <begin position="263"/>
        <end position="287"/>
    </location>
</feature>
<feature type="transmembrane region" description="Helical" evidence="6">
    <location>
        <begin position="15"/>
        <end position="34"/>
    </location>
</feature>
<dbReference type="GO" id="GO:0015658">
    <property type="term" value="F:branched-chain amino acid transmembrane transporter activity"/>
    <property type="evidence" value="ECO:0007669"/>
    <property type="project" value="InterPro"/>
</dbReference>
<dbReference type="Proteomes" id="UP001151234">
    <property type="component" value="Unassembled WGS sequence"/>
</dbReference>
<comment type="caution">
    <text evidence="7">The sequence shown here is derived from an EMBL/GenBank/DDBJ whole genome shotgun (WGS) entry which is preliminary data.</text>
</comment>
<evidence type="ECO:0000256" key="2">
    <source>
        <dbReference type="ARBA" id="ARBA00022475"/>
    </source>
</evidence>
<evidence type="ECO:0000256" key="1">
    <source>
        <dbReference type="ARBA" id="ARBA00004651"/>
    </source>
</evidence>
<evidence type="ECO:0000256" key="6">
    <source>
        <dbReference type="SAM" id="Phobius"/>
    </source>
</evidence>
<accession>A0A9X3UF22</accession>
<gene>
    <name evidence="7" type="ORF">OQ273_01105</name>
</gene>
<feature type="transmembrane region" description="Helical" evidence="6">
    <location>
        <begin position="95"/>
        <end position="119"/>
    </location>
</feature>
<comment type="subcellular location">
    <subcellularLocation>
        <location evidence="1">Cell membrane</location>
        <topology evidence="1">Multi-pass membrane protein</topology>
    </subcellularLocation>
</comment>
<feature type="transmembrane region" description="Helical" evidence="6">
    <location>
        <begin position="168"/>
        <end position="196"/>
    </location>
</feature>
<keyword evidence="4 6" id="KW-1133">Transmembrane helix</keyword>
<evidence type="ECO:0000313" key="7">
    <source>
        <dbReference type="EMBL" id="MDA5397155.1"/>
    </source>
</evidence>
<dbReference type="RefSeq" id="WP_267988624.1">
    <property type="nucleotide sequence ID" value="NZ_JAPJZI010000001.1"/>
</dbReference>
<reference evidence="7" key="1">
    <citation type="submission" date="2022-11" db="EMBL/GenBank/DDBJ databases">
        <title>Draft genome sequence of Hoeflea poritis E7-10 and Hoeflea prorocentri PM5-8, separated from scleractinian coral Porites lutea and marine dinoflagellate.</title>
        <authorList>
            <person name="Zhang G."/>
            <person name="Wei Q."/>
            <person name="Cai L."/>
        </authorList>
    </citation>
    <scope>NUCLEOTIDE SEQUENCE</scope>
    <source>
        <strain evidence="7">PM5-8</strain>
    </source>
</reference>
<dbReference type="InterPro" id="IPR001851">
    <property type="entry name" value="ABC_transp_permease"/>
</dbReference>
<keyword evidence="2" id="KW-1003">Cell membrane</keyword>
<dbReference type="CDD" id="cd06581">
    <property type="entry name" value="TM_PBP1_LivM_like"/>
    <property type="match status" value="1"/>
</dbReference>
<feature type="transmembrane region" description="Helical" evidence="6">
    <location>
        <begin position="40"/>
        <end position="59"/>
    </location>
</feature>
<dbReference type="InterPro" id="IPR043428">
    <property type="entry name" value="LivM-like"/>
</dbReference>
<dbReference type="PANTHER" id="PTHR30482:SF17">
    <property type="entry name" value="ABC TRANSPORTER ATP-BINDING PROTEIN"/>
    <property type="match status" value="1"/>
</dbReference>
<evidence type="ECO:0000256" key="4">
    <source>
        <dbReference type="ARBA" id="ARBA00022989"/>
    </source>
</evidence>
<feature type="transmembrane region" description="Helical" evidence="6">
    <location>
        <begin position="223"/>
        <end position="243"/>
    </location>
</feature>